<proteinExistence type="predicted"/>
<name>A0A843UET4_COLES</name>
<keyword evidence="2" id="KW-1185">Reference proteome</keyword>
<accession>A0A843UET4</accession>
<reference evidence="1" key="1">
    <citation type="submission" date="2017-07" db="EMBL/GenBank/DDBJ databases">
        <title>Taro Niue Genome Assembly and Annotation.</title>
        <authorList>
            <person name="Atibalentja N."/>
            <person name="Keating K."/>
            <person name="Fields C.J."/>
        </authorList>
    </citation>
    <scope>NUCLEOTIDE SEQUENCE</scope>
    <source>
        <strain evidence="1">Niue_2</strain>
        <tissue evidence="1">Leaf</tissue>
    </source>
</reference>
<sequence>EKRLKKGEEEHRTTRFLRGSEAKPSYIHGHSSSSNTICQERSYYMRDRPTIYIGRLGRHNRDLQGQNYPSLRFTQVACPGVEKSTALRNPNAKVECQIRLLTPTAEVEC</sequence>
<feature type="non-terminal residue" evidence="1">
    <location>
        <position position="1"/>
    </location>
</feature>
<evidence type="ECO:0000313" key="1">
    <source>
        <dbReference type="EMBL" id="MQL78569.1"/>
    </source>
</evidence>
<protein>
    <submittedName>
        <fullName evidence="1">Uncharacterized protein</fullName>
    </submittedName>
</protein>
<evidence type="ECO:0000313" key="2">
    <source>
        <dbReference type="Proteomes" id="UP000652761"/>
    </source>
</evidence>
<dbReference type="EMBL" id="NMUH01000407">
    <property type="protein sequence ID" value="MQL78569.1"/>
    <property type="molecule type" value="Genomic_DNA"/>
</dbReference>
<comment type="caution">
    <text evidence="1">The sequence shown here is derived from an EMBL/GenBank/DDBJ whole genome shotgun (WGS) entry which is preliminary data.</text>
</comment>
<gene>
    <name evidence="1" type="ORF">Taro_011000</name>
</gene>
<dbReference type="Proteomes" id="UP000652761">
    <property type="component" value="Unassembled WGS sequence"/>
</dbReference>
<organism evidence="1 2">
    <name type="scientific">Colocasia esculenta</name>
    <name type="common">Wild taro</name>
    <name type="synonym">Arum esculentum</name>
    <dbReference type="NCBI Taxonomy" id="4460"/>
    <lineage>
        <taxon>Eukaryota</taxon>
        <taxon>Viridiplantae</taxon>
        <taxon>Streptophyta</taxon>
        <taxon>Embryophyta</taxon>
        <taxon>Tracheophyta</taxon>
        <taxon>Spermatophyta</taxon>
        <taxon>Magnoliopsida</taxon>
        <taxon>Liliopsida</taxon>
        <taxon>Araceae</taxon>
        <taxon>Aroideae</taxon>
        <taxon>Colocasieae</taxon>
        <taxon>Colocasia</taxon>
    </lineage>
</organism>
<dbReference type="AlphaFoldDB" id="A0A843UET4"/>